<evidence type="ECO:0000313" key="2">
    <source>
        <dbReference type="EMBL" id="MFC6197358.1"/>
    </source>
</evidence>
<feature type="transmembrane region" description="Helical" evidence="1">
    <location>
        <begin position="6"/>
        <end position="27"/>
    </location>
</feature>
<keyword evidence="1" id="KW-0472">Membrane</keyword>
<reference evidence="3" key="1">
    <citation type="journal article" date="2019" name="Int. J. Syst. Evol. Microbiol.">
        <title>The Global Catalogue of Microorganisms (GCM) 10K type strain sequencing project: providing services to taxonomists for standard genome sequencing and annotation.</title>
        <authorList>
            <consortium name="The Broad Institute Genomics Platform"/>
            <consortium name="The Broad Institute Genome Sequencing Center for Infectious Disease"/>
            <person name="Wu L."/>
            <person name="Ma J."/>
        </authorList>
    </citation>
    <scope>NUCLEOTIDE SEQUENCE [LARGE SCALE GENOMIC DNA]</scope>
    <source>
        <strain evidence="3">CGMCC-1.15741</strain>
    </source>
</reference>
<dbReference type="Proteomes" id="UP001596303">
    <property type="component" value="Unassembled WGS sequence"/>
</dbReference>
<name>A0ABW1S836_9PROT</name>
<comment type="caution">
    <text evidence="2">The sequence shown here is derived from an EMBL/GenBank/DDBJ whole genome shotgun (WGS) entry which is preliminary data.</text>
</comment>
<gene>
    <name evidence="2" type="ORF">ACFQDM_04675</name>
</gene>
<protein>
    <recommendedName>
        <fullName evidence="4">Flagellar biosynthetic protein FliO</fullName>
    </recommendedName>
</protein>
<keyword evidence="1" id="KW-1133">Transmembrane helix</keyword>
<keyword evidence="1" id="KW-0812">Transmembrane</keyword>
<keyword evidence="3" id="KW-1185">Reference proteome</keyword>
<evidence type="ECO:0000256" key="1">
    <source>
        <dbReference type="SAM" id="Phobius"/>
    </source>
</evidence>
<evidence type="ECO:0000313" key="3">
    <source>
        <dbReference type="Proteomes" id="UP001596303"/>
    </source>
</evidence>
<sequence length="98" mass="10856">MDELSILRSVAALLIVLALLAGLFWGLRRFSGLTPNTENKSDLKVTSWRPFDGRRRLAVIRWGDEEHLVLTGPTGDTRISSRKLAAQNAAPETPEDLS</sequence>
<accession>A0ABW1S836</accession>
<evidence type="ECO:0008006" key="4">
    <source>
        <dbReference type="Google" id="ProtNLM"/>
    </source>
</evidence>
<dbReference type="EMBL" id="JBHSSW010000004">
    <property type="protein sequence ID" value="MFC6197358.1"/>
    <property type="molecule type" value="Genomic_DNA"/>
</dbReference>
<proteinExistence type="predicted"/>
<dbReference type="RefSeq" id="WP_377376120.1">
    <property type="nucleotide sequence ID" value="NZ_JBHSSW010000004.1"/>
</dbReference>
<organism evidence="2 3">
    <name type="scientific">Ponticaulis profundi</name>
    <dbReference type="NCBI Taxonomy" id="2665222"/>
    <lineage>
        <taxon>Bacteria</taxon>
        <taxon>Pseudomonadati</taxon>
        <taxon>Pseudomonadota</taxon>
        <taxon>Alphaproteobacteria</taxon>
        <taxon>Hyphomonadales</taxon>
        <taxon>Hyphomonadaceae</taxon>
        <taxon>Ponticaulis</taxon>
    </lineage>
</organism>